<accession>A0A397I7A7</accession>
<proteinExistence type="predicted"/>
<gene>
    <name evidence="1" type="ORF">Glove_256g151</name>
</gene>
<dbReference type="EMBL" id="PQFF01000234">
    <property type="protein sequence ID" value="RHZ71621.1"/>
    <property type="molecule type" value="Genomic_DNA"/>
</dbReference>
<dbReference type="Proteomes" id="UP000266861">
    <property type="component" value="Unassembled WGS sequence"/>
</dbReference>
<comment type="caution">
    <text evidence="1">The sequence shown here is derived from an EMBL/GenBank/DDBJ whole genome shotgun (WGS) entry which is preliminary data.</text>
</comment>
<sequence>MWIKRKLLQSATTPETIVTIELSLPFKKKKKPLIFTIQSATTSESIETIPSTQKKDGSFEINEKITKELDVTSSNEFTTSAQNIAAKDELKSVDPSVWKLHLLLEEESDETEDSDDDLDEMDWITHNIQFT</sequence>
<protein>
    <submittedName>
        <fullName evidence="1">Uncharacterized protein</fullName>
    </submittedName>
</protein>
<reference evidence="1 2" key="1">
    <citation type="submission" date="2018-08" db="EMBL/GenBank/DDBJ databases">
        <title>Genome and evolution of the arbuscular mycorrhizal fungus Diversispora epigaea (formerly Glomus versiforme) and its bacterial endosymbionts.</title>
        <authorList>
            <person name="Sun X."/>
            <person name="Fei Z."/>
            <person name="Harrison M."/>
        </authorList>
    </citation>
    <scope>NUCLEOTIDE SEQUENCE [LARGE SCALE GENOMIC DNA]</scope>
    <source>
        <strain evidence="1 2">IT104</strain>
    </source>
</reference>
<organism evidence="1 2">
    <name type="scientific">Diversispora epigaea</name>
    <dbReference type="NCBI Taxonomy" id="1348612"/>
    <lineage>
        <taxon>Eukaryota</taxon>
        <taxon>Fungi</taxon>
        <taxon>Fungi incertae sedis</taxon>
        <taxon>Mucoromycota</taxon>
        <taxon>Glomeromycotina</taxon>
        <taxon>Glomeromycetes</taxon>
        <taxon>Diversisporales</taxon>
        <taxon>Diversisporaceae</taxon>
        <taxon>Diversispora</taxon>
    </lineage>
</organism>
<evidence type="ECO:0000313" key="2">
    <source>
        <dbReference type="Proteomes" id="UP000266861"/>
    </source>
</evidence>
<evidence type="ECO:0000313" key="1">
    <source>
        <dbReference type="EMBL" id="RHZ71621.1"/>
    </source>
</evidence>
<name>A0A397I7A7_9GLOM</name>
<keyword evidence="2" id="KW-1185">Reference proteome</keyword>
<dbReference type="AlphaFoldDB" id="A0A397I7A7"/>